<keyword evidence="1 8" id="KW-0813">Transport</keyword>
<comment type="catalytic activity">
    <reaction evidence="8">
        <text>a ubiquinone + n Na(+)(in) + NADH + H(+) = a ubiquinol + n Na(+)(out) + NAD(+)</text>
        <dbReference type="Rhea" id="RHEA:47748"/>
        <dbReference type="Rhea" id="RHEA-COMP:9565"/>
        <dbReference type="Rhea" id="RHEA-COMP:9566"/>
        <dbReference type="ChEBI" id="CHEBI:15378"/>
        <dbReference type="ChEBI" id="CHEBI:16389"/>
        <dbReference type="ChEBI" id="CHEBI:17976"/>
        <dbReference type="ChEBI" id="CHEBI:29101"/>
        <dbReference type="ChEBI" id="CHEBI:57540"/>
        <dbReference type="ChEBI" id="CHEBI:57945"/>
        <dbReference type="EC" id="7.2.1.1"/>
    </reaction>
</comment>
<feature type="domain" description="NqrA second alpha/beta" evidence="11">
    <location>
        <begin position="117"/>
        <end position="258"/>
    </location>
</feature>
<dbReference type="InterPro" id="IPR056147">
    <property type="entry name" value="NQRA_N"/>
</dbReference>
<keyword evidence="4 8" id="KW-0915">Sodium</keyword>
<protein>
    <recommendedName>
        <fullName evidence="8">Na(+)-translocating NADH-quinone reductase subunit A</fullName>
        <shortName evidence="8">Na(+)-NQR subunit A</shortName>
        <shortName evidence="8">Na(+)-translocating NQR subunit A</shortName>
        <ecNumber evidence="8">7.2.1.1</ecNumber>
    </recommendedName>
    <alternativeName>
        <fullName evidence="8">NQR complex subunit A</fullName>
    </alternativeName>
    <alternativeName>
        <fullName evidence="8">NQR-1 subunit A</fullName>
    </alternativeName>
</protein>
<dbReference type="Proteomes" id="UP000245535">
    <property type="component" value="Unassembled WGS sequence"/>
</dbReference>
<proteinExistence type="inferred from homology"/>
<dbReference type="PANTHER" id="PTHR37839">
    <property type="entry name" value="NA(+)-TRANSLOCATING NADH-QUINONE REDUCTASE SUBUNIT A"/>
    <property type="match status" value="1"/>
</dbReference>
<dbReference type="GO" id="GO:0016655">
    <property type="term" value="F:oxidoreductase activity, acting on NAD(P)H, quinone or similar compound as acceptor"/>
    <property type="evidence" value="ECO:0007669"/>
    <property type="project" value="UniProtKB-UniRule"/>
</dbReference>
<evidence type="ECO:0000259" key="9">
    <source>
        <dbReference type="Pfam" id="PF05896"/>
    </source>
</evidence>
<keyword evidence="7 8" id="KW-0739">Sodium transport</keyword>
<evidence type="ECO:0000256" key="6">
    <source>
        <dbReference type="ARBA" id="ARBA00023075"/>
    </source>
</evidence>
<feature type="domain" description="NqrA N-terminal barrel-sandwich hybrid" evidence="9">
    <location>
        <begin position="5"/>
        <end position="98"/>
    </location>
</feature>
<evidence type="ECO:0000256" key="2">
    <source>
        <dbReference type="ARBA" id="ARBA00022967"/>
    </source>
</evidence>
<keyword evidence="13" id="KW-1185">Reference proteome</keyword>
<feature type="domain" description="Na(+)-translocating NADH-quinone reductase subunit A C-terminal" evidence="10">
    <location>
        <begin position="265"/>
        <end position="312"/>
    </location>
</feature>
<keyword evidence="5 8" id="KW-0406">Ion transport</keyword>
<evidence type="ECO:0000313" key="12">
    <source>
        <dbReference type="EMBL" id="PWJ42842.1"/>
    </source>
</evidence>
<dbReference type="InterPro" id="IPR056148">
    <property type="entry name" value="NQRA_2nd"/>
</dbReference>
<dbReference type="Pfam" id="PF11973">
    <property type="entry name" value="NQRA_SLBB"/>
    <property type="match status" value="1"/>
</dbReference>
<evidence type="ECO:0000256" key="7">
    <source>
        <dbReference type="ARBA" id="ARBA00023201"/>
    </source>
</evidence>
<dbReference type="InterPro" id="IPR008703">
    <property type="entry name" value="NqrA"/>
</dbReference>
<gene>
    <name evidence="8" type="primary">nqrA</name>
    <name evidence="12" type="ORF">BC781_102388</name>
</gene>
<dbReference type="EMBL" id="QGDO01000002">
    <property type="protein sequence ID" value="PWJ42842.1"/>
    <property type="molecule type" value="Genomic_DNA"/>
</dbReference>
<dbReference type="NCBIfam" id="NF003761">
    <property type="entry name" value="PRK05352.1-4"/>
    <property type="match status" value="1"/>
</dbReference>
<dbReference type="EC" id="7.2.1.1" evidence="8"/>
<keyword evidence="2 8" id="KW-1278">Translocase</keyword>
<dbReference type="RefSeq" id="WP_109616965.1">
    <property type="nucleotide sequence ID" value="NZ_QGDO01000002.1"/>
</dbReference>
<comment type="similarity">
    <text evidence="8">Belongs to the NqrA family.</text>
</comment>
<dbReference type="OrthoDB" id="9774536at2"/>
<dbReference type="HAMAP" id="MF_00425">
    <property type="entry name" value="NqrA"/>
    <property type="match status" value="1"/>
</dbReference>
<dbReference type="PANTHER" id="PTHR37839:SF1">
    <property type="entry name" value="NA(+)-TRANSLOCATING NADH-QUINONE REDUCTASE SUBUNIT A"/>
    <property type="match status" value="1"/>
</dbReference>
<comment type="subunit">
    <text evidence="8">Composed of six subunits; NqrA, NqrB, NqrC, NqrD, NqrE and NqrF.</text>
</comment>
<name>A0A315ZC11_SEDFL</name>
<comment type="caution">
    <text evidence="12">The sequence shown here is derived from an EMBL/GenBank/DDBJ whole genome shotgun (WGS) entry which is preliminary data.</text>
</comment>
<evidence type="ECO:0000259" key="10">
    <source>
        <dbReference type="Pfam" id="PF11973"/>
    </source>
</evidence>
<accession>A0A315ZC11</accession>
<evidence type="ECO:0000256" key="1">
    <source>
        <dbReference type="ARBA" id="ARBA00022448"/>
    </source>
</evidence>
<evidence type="ECO:0000256" key="8">
    <source>
        <dbReference type="HAMAP-Rule" id="MF_00425"/>
    </source>
</evidence>
<dbReference type="NCBIfam" id="TIGR01936">
    <property type="entry name" value="nqrA"/>
    <property type="match status" value="1"/>
</dbReference>
<dbReference type="InterPro" id="IPR022615">
    <property type="entry name" value="NqrA_C_domain"/>
</dbReference>
<evidence type="ECO:0000313" key="13">
    <source>
        <dbReference type="Proteomes" id="UP000245535"/>
    </source>
</evidence>
<evidence type="ECO:0000256" key="4">
    <source>
        <dbReference type="ARBA" id="ARBA00023053"/>
    </source>
</evidence>
<evidence type="ECO:0000256" key="3">
    <source>
        <dbReference type="ARBA" id="ARBA00023027"/>
    </source>
</evidence>
<keyword evidence="3 8" id="KW-0520">NAD</keyword>
<dbReference type="Pfam" id="PF05896">
    <property type="entry name" value="NQRA_N"/>
    <property type="match status" value="1"/>
</dbReference>
<sequence length="450" mass="49327">MSKNITLKKGFDIKLKGKAELNLLNVDQPETFALKPTDFVGMIRPKALVKEGDTVKAGTPILFDAKQEGVMYTAPVSGEVVGIIRGEKRRLMEVRILADKEIQYVEFPKYTDLASVSKEDAKTAMLSSGVWPQLVQRPYAVVANPSQEPKAVFVSGFDSHPLAPDYEFLFKGQEQYLQAGIDILKKFAPEVHVTTNGKAGSSILAGLNATQHKVSGPHPAGNVGVQIHHINPINKGEVVWTINPFGLLQIGKLFLEGKYDASKLVAVAGSELNKTGYVQTYLGANVKKMVEGNLAQDNVRVISGNVLTGSSIEKDGYVGFYDHVISVLPEGDKPRFFLKDGWLGFITDRLSFHKAWGLLGGASKEYALDTSLNGEERAFVMTGAFEKVVPMDILPTHLIKAIMAKDYDNMEALGLYEVAEEDLALCEFIDVSKHDVQGIIREGIDMLRLS</sequence>
<dbReference type="GO" id="GO:0006814">
    <property type="term" value="P:sodium ion transport"/>
    <property type="evidence" value="ECO:0007669"/>
    <property type="project" value="UniProtKB-UniRule"/>
</dbReference>
<evidence type="ECO:0000256" key="5">
    <source>
        <dbReference type="ARBA" id="ARBA00023065"/>
    </source>
</evidence>
<keyword evidence="6 8" id="KW-0830">Ubiquinone</keyword>
<dbReference type="AlphaFoldDB" id="A0A315ZC11"/>
<reference evidence="12 13" key="1">
    <citation type="submission" date="2018-03" db="EMBL/GenBank/DDBJ databases">
        <title>Genomic Encyclopedia of Archaeal and Bacterial Type Strains, Phase II (KMG-II): from individual species to whole genera.</title>
        <authorList>
            <person name="Goeker M."/>
        </authorList>
    </citation>
    <scope>NUCLEOTIDE SEQUENCE [LARGE SCALE GENOMIC DNA]</scope>
    <source>
        <strain evidence="12 13">DSM 28229</strain>
    </source>
</reference>
<dbReference type="Pfam" id="PF24836">
    <property type="entry name" value="NQRA_2nd"/>
    <property type="match status" value="1"/>
</dbReference>
<organism evidence="12 13">
    <name type="scientific">Sediminitomix flava</name>
    <dbReference type="NCBI Taxonomy" id="379075"/>
    <lineage>
        <taxon>Bacteria</taxon>
        <taxon>Pseudomonadati</taxon>
        <taxon>Bacteroidota</taxon>
        <taxon>Cytophagia</taxon>
        <taxon>Cytophagales</taxon>
        <taxon>Flammeovirgaceae</taxon>
        <taxon>Sediminitomix</taxon>
    </lineage>
</organism>
<evidence type="ECO:0000259" key="11">
    <source>
        <dbReference type="Pfam" id="PF24836"/>
    </source>
</evidence>
<comment type="function">
    <text evidence="8">NQR complex catalyzes the reduction of ubiquinone-1 to ubiquinol by two successive reactions, coupled with the transport of Na(+) ions from the cytoplasm to the periplasm. NqrA to NqrE are probably involved in the second step, the conversion of ubisemiquinone to ubiquinol.</text>
</comment>